<feature type="compositionally biased region" description="Basic residues" evidence="1">
    <location>
        <begin position="359"/>
        <end position="374"/>
    </location>
</feature>
<evidence type="ECO:0000256" key="1">
    <source>
        <dbReference type="SAM" id="MobiDB-lite"/>
    </source>
</evidence>
<feature type="compositionally biased region" description="Low complexity" evidence="1">
    <location>
        <begin position="482"/>
        <end position="493"/>
    </location>
</feature>
<keyword evidence="3" id="KW-1185">Reference proteome</keyword>
<organism evidence="2 3">
    <name type="scientific">Immersiella caudata</name>
    <dbReference type="NCBI Taxonomy" id="314043"/>
    <lineage>
        <taxon>Eukaryota</taxon>
        <taxon>Fungi</taxon>
        <taxon>Dikarya</taxon>
        <taxon>Ascomycota</taxon>
        <taxon>Pezizomycotina</taxon>
        <taxon>Sordariomycetes</taxon>
        <taxon>Sordariomycetidae</taxon>
        <taxon>Sordariales</taxon>
        <taxon>Lasiosphaeriaceae</taxon>
        <taxon>Immersiella</taxon>
    </lineage>
</organism>
<dbReference type="AlphaFoldDB" id="A0AA39WZV1"/>
<feature type="compositionally biased region" description="Pro residues" evidence="1">
    <location>
        <begin position="109"/>
        <end position="119"/>
    </location>
</feature>
<feature type="compositionally biased region" description="Basic residues" evidence="1">
    <location>
        <begin position="494"/>
        <end position="507"/>
    </location>
</feature>
<feature type="compositionally biased region" description="Low complexity" evidence="1">
    <location>
        <begin position="157"/>
        <end position="168"/>
    </location>
</feature>
<comment type="caution">
    <text evidence="2">The sequence shown here is derived from an EMBL/GenBank/DDBJ whole genome shotgun (WGS) entry which is preliminary data.</text>
</comment>
<feature type="compositionally biased region" description="Low complexity" evidence="1">
    <location>
        <begin position="398"/>
        <end position="413"/>
    </location>
</feature>
<feature type="compositionally biased region" description="Basic and acidic residues" evidence="1">
    <location>
        <begin position="269"/>
        <end position="287"/>
    </location>
</feature>
<feature type="compositionally biased region" description="Acidic residues" evidence="1">
    <location>
        <begin position="214"/>
        <end position="228"/>
    </location>
</feature>
<feature type="compositionally biased region" description="Pro residues" evidence="1">
    <location>
        <begin position="143"/>
        <end position="156"/>
    </location>
</feature>
<name>A0AA39WZV1_9PEZI</name>
<feature type="compositionally biased region" description="Polar residues" evidence="1">
    <location>
        <begin position="169"/>
        <end position="181"/>
    </location>
</feature>
<accession>A0AA39WZV1</accession>
<feature type="compositionally biased region" description="Pro residues" evidence="1">
    <location>
        <begin position="22"/>
        <end position="37"/>
    </location>
</feature>
<evidence type="ECO:0000313" key="2">
    <source>
        <dbReference type="EMBL" id="KAK0624270.1"/>
    </source>
</evidence>
<protein>
    <submittedName>
        <fullName evidence="2">Uncharacterized protein</fullName>
    </submittedName>
</protein>
<sequence>MVSLSNRPPRIPPPDPRRYLVPPVPPAQPVPLPPPSPSLHSSPVQPVFPVQPFTSWQPRAPRPWGPSIFEVLPEDFTDFERILASRHHFPLPTAEATPPNPMKLVQPSPLRPTGPPGQSHPPGEEWWRTSSSTEQVAGIFRPPTAPPSPPPRPPRPLHFLLSSPPSNSGFSPATSTVGSGSTRHEATPELIPDNKSNDMPDDITDSRYQTPDSDGVDPDVDIPSDESEAERLQIEEVENMVAFRASPPAHVRQSDREALNLLRLRYQRRTGDRDRGSNQTRTAERRGGFGQQQHESHGEFLAGNRRQEMTQGRIPGSNGGHYRAEHEEDGEASQEGHSQGPQNAATGPFGGVLLNPTRHPVRERGRRRKRRRVANKPGGDGDSSSSEEDNSSSESDRSSSSSSSSRNSSTEKGSGSGRKDGDGEGGASATRAVRPSSPRPGPSQPPARGRFRPSTGTGLETIGEEGEDREGIGHGQAGDSGEGSAANAEGGSSNKRKRRVYHEHGRLKGGQASSSEGNTPAEGVRRPTFQPLRARPTTSPEAVTSPSRAGTDTAINTTLETPTRSQGSSQVIGDAQAQGREPTREGANSQGESNGRGVQWSGRTYVHFCTSAAPRQHDRGTSLRIPASPSPDDPVTTSRATVRHSFRPANRASSSRPPSPGGQRQI</sequence>
<feature type="region of interest" description="Disordered" evidence="1">
    <location>
        <begin position="264"/>
        <end position="666"/>
    </location>
</feature>
<feature type="compositionally biased region" description="Polar residues" evidence="1">
    <location>
        <begin position="536"/>
        <end position="571"/>
    </location>
</feature>
<dbReference type="EMBL" id="JAULSU010000003">
    <property type="protein sequence ID" value="KAK0624270.1"/>
    <property type="molecule type" value="Genomic_DNA"/>
</dbReference>
<feature type="compositionally biased region" description="Low complexity" evidence="1">
    <location>
        <begin position="647"/>
        <end position="666"/>
    </location>
</feature>
<feature type="compositionally biased region" description="Polar residues" evidence="1">
    <location>
        <begin position="335"/>
        <end position="345"/>
    </location>
</feature>
<evidence type="ECO:0000313" key="3">
    <source>
        <dbReference type="Proteomes" id="UP001175000"/>
    </source>
</evidence>
<feature type="region of interest" description="Disordered" evidence="1">
    <location>
        <begin position="1"/>
        <end position="44"/>
    </location>
</feature>
<dbReference type="Proteomes" id="UP001175000">
    <property type="component" value="Unassembled WGS sequence"/>
</dbReference>
<reference evidence="2" key="1">
    <citation type="submission" date="2023-06" db="EMBL/GenBank/DDBJ databases">
        <title>Genome-scale phylogeny and comparative genomics of the fungal order Sordariales.</title>
        <authorList>
            <consortium name="Lawrence Berkeley National Laboratory"/>
            <person name="Hensen N."/>
            <person name="Bonometti L."/>
            <person name="Westerberg I."/>
            <person name="Brannstrom I.O."/>
            <person name="Guillou S."/>
            <person name="Cros-Aarteil S."/>
            <person name="Calhoun S."/>
            <person name="Haridas S."/>
            <person name="Kuo A."/>
            <person name="Mondo S."/>
            <person name="Pangilinan J."/>
            <person name="Riley R."/>
            <person name="Labutti K."/>
            <person name="Andreopoulos B."/>
            <person name="Lipzen A."/>
            <person name="Chen C."/>
            <person name="Yanf M."/>
            <person name="Daum C."/>
            <person name="Ng V."/>
            <person name="Clum A."/>
            <person name="Steindorff A."/>
            <person name="Ohm R."/>
            <person name="Martin F."/>
            <person name="Silar P."/>
            <person name="Natvig D."/>
            <person name="Lalanne C."/>
            <person name="Gautier V."/>
            <person name="Ament-Velasquez S.L."/>
            <person name="Kruys A."/>
            <person name="Hutchinson M.I."/>
            <person name="Powell A.J."/>
            <person name="Barry K."/>
            <person name="Miller A.N."/>
            <person name="Grigoriev I.V."/>
            <person name="Debuchy R."/>
            <person name="Gladieux P."/>
            <person name="Thoren M.H."/>
            <person name="Johannesson H."/>
        </authorList>
    </citation>
    <scope>NUCLEOTIDE SEQUENCE</scope>
    <source>
        <strain evidence="2">CBS 606.72</strain>
    </source>
</reference>
<feature type="region of interest" description="Disordered" evidence="1">
    <location>
        <begin position="90"/>
        <end position="228"/>
    </location>
</feature>
<proteinExistence type="predicted"/>
<gene>
    <name evidence="2" type="ORF">B0T14DRAFT_517764</name>
</gene>